<evidence type="ECO:0000256" key="2">
    <source>
        <dbReference type="ARBA" id="ARBA00022679"/>
    </source>
</evidence>
<protein>
    <submittedName>
        <fullName evidence="4">Uncharacterized protein</fullName>
    </submittedName>
</protein>
<evidence type="ECO:0000256" key="3">
    <source>
        <dbReference type="ARBA" id="ARBA00023315"/>
    </source>
</evidence>
<accession>A0A166H978</accession>
<organism evidence="4 5">
    <name type="scientific">Daucus carota subsp. sativus</name>
    <name type="common">Carrot</name>
    <dbReference type="NCBI Taxonomy" id="79200"/>
    <lineage>
        <taxon>Eukaryota</taxon>
        <taxon>Viridiplantae</taxon>
        <taxon>Streptophyta</taxon>
        <taxon>Embryophyta</taxon>
        <taxon>Tracheophyta</taxon>
        <taxon>Spermatophyta</taxon>
        <taxon>Magnoliopsida</taxon>
        <taxon>eudicotyledons</taxon>
        <taxon>Gunneridae</taxon>
        <taxon>Pentapetalae</taxon>
        <taxon>asterids</taxon>
        <taxon>campanulids</taxon>
        <taxon>Apiales</taxon>
        <taxon>Apiaceae</taxon>
        <taxon>Apioideae</taxon>
        <taxon>Scandiceae</taxon>
        <taxon>Daucinae</taxon>
        <taxon>Daucus</taxon>
        <taxon>Daucus sect. Daucus</taxon>
    </lineage>
</organism>
<reference evidence="4" key="1">
    <citation type="journal article" date="2016" name="Nat. Genet.">
        <title>A high-quality carrot genome assembly provides new insights into carotenoid accumulation and asterid genome evolution.</title>
        <authorList>
            <person name="Iorizzo M."/>
            <person name="Ellison S."/>
            <person name="Senalik D."/>
            <person name="Zeng P."/>
            <person name="Satapoomin P."/>
            <person name="Huang J."/>
            <person name="Bowman M."/>
            <person name="Iovene M."/>
            <person name="Sanseverino W."/>
            <person name="Cavagnaro P."/>
            <person name="Yildiz M."/>
            <person name="Macko-Podgorni A."/>
            <person name="Moranska E."/>
            <person name="Grzebelus E."/>
            <person name="Grzebelus D."/>
            <person name="Ashrafi H."/>
            <person name="Zheng Z."/>
            <person name="Cheng S."/>
            <person name="Spooner D."/>
            <person name="Van Deynze A."/>
            <person name="Simon P."/>
        </authorList>
    </citation>
    <scope>NUCLEOTIDE SEQUENCE</scope>
    <source>
        <tissue evidence="4">Leaf</tissue>
    </source>
</reference>
<dbReference type="KEGG" id="dcr:108213461"/>
<comment type="similarity">
    <text evidence="1">Belongs to the plant acyltransferase family.</text>
</comment>
<keyword evidence="5" id="KW-1185">Reference proteome</keyword>
<dbReference type="InterPro" id="IPR023213">
    <property type="entry name" value="CAT-like_dom_sf"/>
</dbReference>
<sequence>MTIRRLIRSSIFRRHLHVISRTKATIKPASPTPLNLKQYNLPLYDCIAPNYYVPMLFFYPNQNSDHGTQQPSPNMTATTISNQLKNSLSETLSKYYPLAGRLTSETQVDCSDQGADFVEVQIGCKLSEIQGNNIVKGDKFSGHLFPPNSIWDEVPNQDSSLVRVQLNHFDCGGIAIAASVSHKLSDALTVCSFLRYWANVSRHSGDHPKLLDLCPQFQYDLMPKSCYDDSVTTKIVCPPKHWITKEIVFHNKNIETLKATARLKDKLDGVVEDQKYTRNELVTALLYKCSVAAAAATSKSGEYAPSVLFQTVNMRRMMEPKVPETSVGNIVTPIHIPTTTESETMLNNLIRKMRQAKMQLRGIKNPNEFELIPVKLEEYVKSNHRVVAVSSMCNFPIYKEMDFGWGRPARVSLVDTPVSDLFTLMDTASGDGIKAVISLEEKYLEHFQNNQELLTYGCFL</sequence>
<evidence type="ECO:0000313" key="5">
    <source>
        <dbReference type="Proteomes" id="UP000077755"/>
    </source>
</evidence>
<evidence type="ECO:0000256" key="1">
    <source>
        <dbReference type="ARBA" id="ARBA00009861"/>
    </source>
</evidence>
<dbReference type="PANTHER" id="PTHR31623">
    <property type="entry name" value="F21J9.9"/>
    <property type="match status" value="1"/>
</dbReference>
<dbReference type="Gene3D" id="3.30.559.10">
    <property type="entry name" value="Chloramphenicol acetyltransferase-like domain"/>
    <property type="match status" value="2"/>
</dbReference>
<dbReference type="AlphaFoldDB" id="A0A166H978"/>
<dbReference type="Gramene" id="KZN09968">
    <property type="protein sequence ID" value="KZN09968"/>
    <property type="gene ID" value="DCAR_002624"/>
</dbReference>
<dbReference type="EMBL" id="CP093343">
    <property type="protein sequence ID" value="WOG83573.1"/>
    <property type="molecule type" value="Genomic_DNA"/>
</dbReference>
<dbReference type="PANTHER" id="PTHR31623:SF17">
    <property type="entry name" value="F21J9.9"/>
    <property type="match status" value="1"/>
</dbReference>
<dbReference type="Pfam" id="PF02458">
    <property type="entry name" value="Transferase"/>
    <property type="match status" value="1"/>
</dbReference>
<keyword evidence="2" id="KW-0808">Transferase</keyword>
<reference evidence="4" key="2">
    <citation type="submission" date="2022-03" db="EMBL/GenBank/DDBJ databases">
        <title>Draft title - Genomic analysis of global carrot germplasm unveils the trajectory of domestication and the origin of high carotenoid orange carrot.</title>
        <authorList>
            <person name="Iorizzo M."/>
            <person name="Ellison S."/>
            <person name="Senalik D."/>
            <person name="Macko-Podgorni A."/>
            <person name="Grzebelus D."/>
            <person name="Bostan H."/>
            <person name="Rolling W."/>
            <person name="Curaba J."/>
            <person name="Simon P."/>
        </authorList>
    </citation>
    <scope>NUCLEOTIDE SEQUENCE</scope>
    <source>
        <tissue evidence="4">Leaf</tissue>
    </source>
</reference>
<proteinExistence type="inferred from homology"/>
<name>A0A166H978_DAUCS</name>
<dbReference type="Proteomes" id="UP000077755">
    <property type="component" value="Chromosome 1"/>
</dbReference>
<gene>
    <name evidence="4" type="ORF">DCAR_0102750</name>
</gene>
<dbReference type="GO" id="GO:0016746">
    <property type="term" value="F:acyltransferase activity"/>
    <property type="evidence" value="ECO:0007669"/>
    <property type="project" value="UniProtKB-KW"/>
</dbReference>
<dbReference type="OrthoDB" id="671439at2759"/>
<evidence type="ECO:0000313" key="4">
    <source>
        <dbReference type="EMBL" id="WOG83573.1"/>
    </source>
</evidence>
<dbReference type="OMA" id="NSIWDEV"/>
<keyword evidence="3" id="KW-0012">Acyltransferase</keyword>